<feature type="compositionally biased region" description="Polar residues" evidence="3">
    <location>
        <begin position="672"/>
        <end position="682"/>
    </location>
</feature>
<feature type="region of interest" description="Disordered" evidence="3">
    <location>
        <begin position="847"/>
        <end position="886"/>
    </location>
</feature>
<evidence type="ECO:0000256" key="2">
    <source>
        <dbReference type="ARBA" id="ARBA00023242"/>
    </source>
</evidence>
<evidence type="ECO:0000256" key="3">
    <source>
        <dbReference type="SAM" id="MobiDB-lite"/>
    </source>
</evidence>
<dbReference type="InterPro" id="IPR023780">
    <property type="entry name" value="Chromo_domain"/>
</dbReference>
<feature type="compositionally biased region" description="Polar residues" evidence="3">
    <location>
        <begin position="766"/>
        <end position="780"/>
    </location>
</feature>
<feature type="region of interest" description="Disordered" evidence="3">
    <location>
        <begin position="761"/>
        <end position="832"/>
    </location>
</feature>
<feature type="compositionally biased region" description="Low complexity" evidence="3">
    <location>
        <begin position="458"/>
        <end position="492"/>
    </location>
</feature>
<feature type="compositionally biased region" description="Low complexity" evidence="3">
    <location>
        <begin position="1"/>
        <end position="16"/>
    </location>
</feature>
<keyword evidence="2" id="KW-0539">Nucleus</keyword>
<dbReference type="VEuPathDB" id="VectorBase:ACUA011750"/>
<dbReference type="Gene3D" id="2.40.50.40">
    <property type="match status" value="1"/>
</dbReference>
<dbReference type="Proteomes" id="UP000075883">
    <property type="component" value="Unassembled WGS sequence"/>
</dbReference>
<dbReference type="InterPro" id="IPR016197">
    <property type="entry name" value="Chromo-like_dom_sf"/>
</dbReference>
<feature type="region of interest" description="Disordered" evidence="3">
    <location>
        <begin position="900"/>
        <end position="937"/>
    </location>
</feature>
<organism evidence="5 6">
    <name type="scientific">Anopheles culicifacies</name>
    <dbReference type="NCBI Taxonomy" id="139723"/>
    <lineage>
        <taxon>Eukaryota</taxon>
        <taxon>Metazoa</taxon>
        <taxon>Ecdysozoa</taxon>
        <taxon>Arthropoda</taxon>
        <taxon>Hexapoda</taxon>
        <taxon>Insecta</taxon>
        <taxon>Pterygota</taxon>
        <taxon>Neoptera</taxon>
        <taxon>Endopterygota</taxon>
        <taxon>Diptera</taxon>
        <taxon>Nematocera</taxon>
        <taxon>Culicoidea</taxon>
        <taxon>Culicidae</taxon>
        <taxon>Anophelinae</taxon>
        <taxon>Anopheles</taxon>
        <taxon>culicifacies species complex</taxon>
    </lineage>
</organism>
<protein>
    <recommendedName>
        <fullName evidence="4">Chromo domain-containing protein</fullName>
    </recommendedName>
</protein>
<dbReference type="InterPro" id="IPR051219">
    <property type="entry name" value="Heterochromatin_chromo-domain"/>
</dbReference>
<dbReference type="InterPro" id="IPR000953">
    <property type="entry name" value="Chromo/chromo_shadow_dom"/>
</dbReference>
<feature type="compositionally biased region" description="Low complexity" evidence="3">
    <location>
        <begin position="812"/>
        <end position="830"/>
    </location>
</feature>
<keyword evidence="6" id="KW-1185">Reference proteome</keyword>
<sequence length="1029" mass="107583">MSASSSSGPDSESSVQSEKDEGYGMSEEAAADTNVSPTDGDLEMSGMVPFQGCSRPLPFVVPDPLINVLSPTNPSPKLVDEPETCIIAIEAASETFSDIVLDVDEGDACKDAAAGGCPTLPSITAGIFLSLNREYIFFVKIPALKEKEMDPADIGKHPDLIKKAQADISQCDVLVCGRCHSVFHLIELFRDHKENEPDCKRASNSTLHNCDEAQAKVWAFLLWKSAQRQATGEEKNAGANNSWKLYQTWVKLEESVRDTWIVAGKTIQSFSKTGAGNLQEMPVKITKTILEPQSEAQDKTNAANRFTPTVRKLVDGKPVVPGSTVDTKNRVVVGAQTGVVKKPDGTLVKTSATPTTPAAARRSFATRTHPKTGACSEEEVEKILAKRFSPIIKMHEYLVKWAKMSNDQNTWEPLTHLHSCQSILEHFEVQLAKQKEQRAATAARVLQQQRQEKGGIGTTTTTGTASSGTTSTTTTIAGGATAGSATSAATTANQLRPVRTSKASALDRVKMWTAGNRSPDSPEDAAQPGKRKLDEGDADGAGAGNEADGIDSAKKLRTDSSSAVSDALTKVSQSGNVKIMSVSAASGSSGISKTAVNGTVASSKDSSSAEVVILKSPKDGIASGISKKSPGAVVGSSITTRLSPRTEAAKVKIVSKSEMGGVHGIFKIKTDPTGSSPQSSPKAVTPSLTGSTTTPSTRPLTISTSSTATDGSGLKTRIIRRNIDGMQTLVKQVIRTQPKVVPLTAGSPQRPVGTVIGVTKPGVAGSTGTPVPKITTSPAVGQQRPVPRVISTTQQKPNASRVVSSVPGTPGTIVRTSTAVRSSSSGPVSSEQKINALRRQGVNVKRVITTSTTAGGRKAGNEEEESEADGFASNVSLPAPPSPPRAMTLCPVTGKVLAQAEGEPTPVPSPEAEPEEKKTEIKPESEQNSAEGEQMVVASGDQTDTQVQQFLTNEDGSAIIVTGEDGTLYQVAGKNAEGQTILITHNSDGEQSCVLVASQEGEEDGAGGASGVLTLDAAVSEAVAVPQEV</sequence>
<dbReference type="SMART" id="SM00298">
    <property type="entry name" value="CHROMO"/>
    <property type="match status" value="1"/>
</dbReference>
<dbReference type="EMBL" id="AXCM01001039">
    <property type="status" value="NOT_ANNOTATED_CDS"/>
    <property type="molecule type" value="Genomic_DNA"/>
</dbReference>
<feature type="domain" description="Chromo" evidence="4">
    <location>
        <begin position="378"/>
        <end position="439"/>
    </location>
</feature>
<feature type="compositionally biased region" description="Low complexity" evidence="3">
    <location>
        <begin position="685"/>
        <end position="707"/>
    </location>
</feature>
<feature type="region of interest" description="Disordered" evidence="3">
    <location>
        <begin position="1"/>
        <end position="45"/>
    </location>
</feature>
<feature type="compositionally biased region" description="Low complexity" evidence="3">
    <location>
        <begin position="350"/>
        <end position="367"/>
    </location>
</feature>
<evidence type="ECO:0000313" key="6">
    <source>
        <dbReference type="Proteomes" id="UP000075883"/>
    </source>
</evidence>
<dbReference type="PROSITE" id="PS50013">
    <property type="entry name" value="CHROMO_2"/>
    <property type="match status" value="1"/>
</dbReference>
<evidence type="ECO:0000313" key="5">
    <source>
        <dbReference type="EnsemblMetazoa" id="ACUA011750-PA"/>
    </source>
</evidence>
<dbReference type="Pfam" id="PF00385">
    <property type="entry name" value="Chromo"/>
    <property type="match status" value="1"/>
</dbReference>
<dbReference type="GO" id="GO:0005694">
    <property type="term" value="C:chromosome"/>
    <property type="evidence" value="ECO:0007669"/>
    <property type="project" value="UniProtKB-ARBA"/>
</dbReference>
<reference evidence="6" key="1">
    <citation type="submission" date="2013-09" db="EMBL/GenBank/DDBJ databases">
        <title>The Genome Sequence of Anopheles culicifacies species A.</title>
        <authorList>
            <consortium name="The Broad Institute Genomics Platform"/>
            <person name="Neafsey D.E."/>
            <person name="Besansky N."/>
            <person name="Howell P."/>
            <person name="Walton C."/>
            <person name="Young S.K."/>
            <person name="Zeng Q."/>
            <person name="Gargeya S."/>
            <person name="Fitzgerald M."/>
            <person name="Haas B."/>
            <person name="Abouelleil A."/>
            <person name="Allen A.W."/>
            <person name="Alvarado L."/>
            <person name="Arachchi H.M."/>
            <person name="Berlin A.M."/>
            <person name="Chapman S.B."/>
            <person name="Gainer-Dewar J."/>
            <person name="Goldberg J."/>
            <person name="Griggs A."/>
            <person name="Gujja S."/>
            <person name="Hansen M."/>
            <person name="Howarth C."/>
            <person name="Imamovic A."/>
            <person name="Ireland A."/>
            <person name="Larimer J."/>
            <person name="McCowan C."/>
            <person name="Murphy C."/>
            <person name="Pearson M."/>
            <person name="Poon T.W."/>
            <person name="Priest M."/>
            <person name="Roberts A."/>
            <person name="Saif S."/>
            <person name="Shea T."/>
            <person name="Sisk P."/>
            <person name="Sykes S."/>
            <person name="Wortman J."/>
            <person name="Nusbaum C."/>
            <person name="Birren B."/>
        </authorList>
    </citation>
    <scope>NUCLEOTIDE SEQUENCE [LARGE SCALE GENOMIC DNA]</scope>
    <source>
        <strain evidence="6">A-37</strain>
    </source>
</reference>
<reference evidence="5" key="2">
    <citation type="submission" date="2020-05" db="UniProtKB">
        <authorList>
            <consortium name="EnsemblMetazoa"/>
        </authorList>
    </citation>
    <scope>IDENTIFICATION</scope>
    <source>
        <strain evidence="5">A-37</strain>
    </source>
</reference>
<feature type="compositionally biased region" description="Basic and acidic residues" evidence="3">
    <location>
        <begin position="915"/>
        <end position="925"/>
    </location>
</feature>
<comment type="subcellular location">
    <subcellularLocation>
        <location evidence="1">Nucleus</location>
    </subcellularLocation>
</comment>
<feature type="region of interest" description="Disordered" evidence="3">
    <location>
        <begin position="665"/>
        <end position="713"/>
    </location>
</feature>
<dbReference type="GO" id="GO:0005634">
    <property type="term" value="C:nucleus"/>
    <property type="evidence" value="ECO:0007669"/>
    <property type="project" value="UniProtKB-SubCell"/>
</dbReference>
<evidence type="ECO:0000259" key="4">
    <source>
        <dbReference type="PROSITE" id="PS50013"/>
    </source>
</evidence>
<accession>A0A182M810</accession>
<feature type="region of interest" description="Disordered" evidence="3">
    <location>
        <begin position="442"/>
        <end position="563"/>
    </location>
</feature>
<evidence type="ECO:0000256" key="1">
    <source>
        <dbReference type="ARBA" id="ARBA00004123"/>
    </source>
</evidence>
<dbReference type="EMBL" id="AXCM01001037">
    <property type="status" value="NOT_ANNOTATED_CDS"/>
    <property type="molecule type" value="Genomic_DNA"/>
</dbReference>
<feature type="region of interest" description="Disordered" evidence="3">
    <location>
        <begin position="345"/>
        <end position="373"/>
    </location>
</feature>
<feature type="compositionally biased region" description="Polar residues" evidence="3">
    <location>
        <begin position="594"/>
        <end position="609"/>
    </location>
</feature>
<dbReference type="SUPFAM" id="SSF54160">
    <property type="entry name" value="Chromo domain-like"/>
    <property type="match status" value="1"/>
</dbReference>
<dbReference type="AlphaFoldDB" id="A0A182M810"/>
<proteinExistence type="predicted"/>
<dbReference type="EnsemblMetazoa" id="ACUA011750-RA">
    <property type="protein sequence ID" value="ACUA011750-PA"/>
    <property type="gene ID" value="ACUA011750"/>
</dbReference>
<dbReference type="STRING" id="139723.A0A182M810"/>
<dbReference type="EMBL" id="AXCM01001038">
    <property type="status" value="NOT_ANNOTATED_CDS"/>
    <property type="molecule type" value="Genomic_DNA"/>
</dbReference>
<feature type="region of interest" description="Disordered" evidence="3">
    <location>
        <begin position="588"/>
        <end position="609"/>
    </location>
</feature>
<name>A0A182M810_9DIPT</name>
<dbReference type="PANTHER" id="PTHR22812">
    <property type="entry name" value="CHROMOBOX PROTEIN"/>
    <property type="match status" value="1"/>
</dbReference>
<feature type="compositionally biased region" description="Polar residues" evidence="3">
    <location>
        <begin position="790"/>
        <end position="807"/>
    </location>
</feature>